<feature type="compositionally biased region" description="Polar residues" evidence="1">
    <location>
        <begin position="22"/>
        <end position="37"/>
    </location>
</feature>
<proteinExistence type="predicted"/>
<reference evidence="2" key="1">
    <citation type="journal article" date="2009" name="Rice">
        <title>De Novo Next Generation Sequencing of Plant Genomes.</title>
        <authorList>
            <person name="Rounsley S."/>
            <person name="Marri P.R."/>
            <person name="Yu Y."/>
            <person name="He R."/>
            <person name="Sisneros N."/>
            <person name="Goicoechea J.L."/>
            <person name="Lee S.J."/>
            <person name="Angelova A."/>
            <person name="Kudrna D."/>
            <person name="Luo M."/>
            <person name="Affourtit J."/>
            <person name="Desany B."/>
            <person name="Knight J."/>
            <person name="Niazi F."/>
            <person name="Egholm M."/>
            <person name="Wing R.A."/>
        </authorList>
    </citation>
    <scope>NUCLEOTIDE SEQUENCE [LARGE SCALE GENOMIC DNA]</scope>
    <source>
        <strain evidence="2">cv. IRGC 105608</strain>
    </source>
</reference>
<dbReference type="Proteomes" id="UP000026960">
    <property type="component" value="Chromosome 11"/>
</dbReference>
<dbReference type="Gramene" id="OBART11G07400.1">
    <property type="protein sequence ID" value="OBART11G07400.1"/>
    <property type="gene ID" value="OBART11G07400"/>
</dbReference>
<keyword evidence="3" id="KW-1185">Reference proteome</keyword>
<dbReference type="eggNOG" id="ENOG502R3T8">
    <property type="taxonomic scope" value="Eukaryota"/>
</dbReference>
<protein>
    <submittedName>
        <fullName evidence="2">Uncharacterized protein</fullName>
    </submittedName>
</protein>
<feature type="region of interest" description="Disordered" evidence="1">
    <location>
        <begin position="1"/>
        <end position="65"/>
    </location>
</feature>
<accession>A0A0D3HJU5</accession>
<sequence length="82" mass="8791">MSSDVPGYFVGRPMNHAEPAKEQQQGADEQRPATNAQIPGDYFVGRPANPQQQQQPPPRPAQERPSFLAKCCPCLAGGGAES</sequence>
<reference evidence="2" key="2">
    <citation type="submission" date="2015-03" db="UniProtKB">
        <authorList>
            <consortium name="EnsemblPlants"/>
        </authorList>
    </citation>
    <scope>IDENTIFICATION</scope>
</reference>
<evidence type="ECO:0000313" key="2">
    <source>
        <dbReference type="EnsemblPlants" id="OBART11G07400.1"/>
    </source>
</evidence>
<dbReference type="PaxDb" id="65489-OBART11G07400.1"/>
<evidence type="ECO:0000313" key="3">
    <source>
        <dbReference type="Proteomes" id="UP000026960"/>
    </source>
</evidence>
<organism evidence="2">
    <name type="scientific">Oryza barthii</name>
    <dbReference type="NCBI Taxonomy" id="65489"/>
    <lineage>
        <taxon>Eukaryota</taxon>
        <taxon>Viridiplantae</taxon>
        <taxon>Streptophyta</taxon>
        <taxon>Embryophyta</taxon>
        <taxon>Tracheophyta</taxon>
        <taxon>Spermatophyta</taxon>
        <taxon>Magnoliopsida</taxon>
        <taxon>Liliopsida</taxon>
        <taxon>Poales</taxon>
        <taxon>Poaceae</taxon>
        <taxon>BOP clade</taxon>
        <taxon>Oryzoideae</taxon>
        <taxon>Oryzeae</taxon>
        <taxon>Oryzinae</taxon>
        <taxon>Oryza</taxon>
    </lineage>
</organism>
<dbReference type="AlphaFoldDB" id="A0A0D3HJU5"/>
<evidence type="ECO:0000256" key="1">
    <source>
        <dbReference type="SAM" id="MobiDB-lite"/>
    </source>
</evidence>
<dbReference type="EnsemblPlants" id="OBART11G07400.1">
    <property type="protein sequence ID" value="OBART11G07400.1"/>
    <property type="gene ID" value="OBART11G07400"/>
</dbReference>
<dbReference type="HOGENOM" id="CLU_186370_0_0_1"/>
<name>A0A0D3HJU5_9ORYZ</name>